<sequence length="973" mass="110391">MANNCLILFISCLSLLVGVENARKTDPSVTLDLPLDFNKRTRVYDDFIKILETPSHAEPHFDVVLSYRTKDKRLLTLEVISTGILNNQRTEFKYSVAIAHRTEVTQTLKVKVHLRDSLVYLENKALNLFSDLYIEELQITVMFLDLSPGDSDFKPVLAGDFKRLPLTPPWNRPQKPGFSFKWPWEHVMSNRQRKIAKCRHLNDIVDWITFPVALTGKETGVKRILPPMAWPREELAEEHNRAKPRFTISTWIFILEPCTNGLCSILNHRSTELLTPLLSITSAGLLHVQVQYSADTGHAFVINNQLPLKKWIQIVLSVDDTTFYITTRQHNGFTFDKEENALYNHFPRGSFRYKDTEGYWVLGGSDGSTTFKGFMGHTRLYRRQLLFSHQVFSPPQDHMMFKIELTENTVKCSERVVSLHEATLEEKMKLASGQNEHCDAQHMSLLNLINFPDNTIPQCDIPLSGETPEVDEIVQQVISHDPNNLMLAANSLYQLAQDKLANGKKEAPEALRILRVASCMRHSKSQYTAGIMNLIGLGVPQDKSQTHTEAVRLDDYDELAKHKIDESDMFKWLTHQTWHSLLGAKGFLAEMYYFGKRNLQRDLDRAVKYYEMGAENKDPEGLYNLGISKLRGDGVEQNEAEAIKLIKLSAEQDFPPALNALGFYEVNTRQNYSGAANYFRRAANKGDRDGLSNLAVSYDNGWVEGHPPDKKEAFKYWFEAAGRGHPGSCLTVGEGVSSGVHVEKNCPLGVVYLRFVAEQNPEVGRFMRRGLEAYHAGDTYKSFVNFVFAAEVGMEVPLYNAGLLCEENQEEVKSLTTVDCTWYYFNRSAAMGWVFAMVKVGDNHWYGKSVPKNITFAAEMYSEAAAKSGLPQAIYNLAYMIEYNYSLNGIHWNDIDKDGTVQGNLTFAASLYLKCRDAEENSNESFLPCAFGVVRVKLKIFWQNFTTVELAGAGILTLIVGIFTIWCFISNEI</sequence>
<gene>
    <name evidence="3" type="ORF">P5673_009184</name>
</gene>
<evidence type="ECO:0000256" key="2">
    <source>
        <dbReference type="SAM" id="SignalP"/>
    </source>
</evidence>
<dbReference type="Gene3D" id="2.60.120.200">
    <property type="match status" value="1"/>
</dbReference>
<keyword evidence="2" id="KW-0732">Signal</keyword>
<dbReference type="PANTHER" id="PTHR44444:SF6">
    <property type="entry name" value="LAMININ G DOMAIN-CONTAINING PROTEIN"/>
    <property type="match status" value="1"/>
</dbReference>
<keyword evidence="4" id="KW-1185">Reference proteome</keyword>
<protein>
    <submittedName>
        <fullName evidence="3">Protein sel-1-like protein 3</fullName>
    </submittedName>
</protein>
<reference evidence="3" key="1">
    <citation type="journal article" date="2023" name="G3 (Bethesda)">
        <title>Whole genome assembly and annotation of the endangered Caribbean coral Acropora cervicornis.</title>
        <authorList>
            <person name="Selwyn J.D."/>
            <person name="Vollmer S.V."/>
        </authorList>
    </citation>
    <scope>NUCLEOTIDE SEQUENCE</scope>
    <source>
        <strain evidence="3">K2</strain>
    </source>
</reference>
<evidence type="ECO:0000313" key="4">
    <source>
        <dbReference type="Proteomes" id="UP001249851"/>
    </source>
</evidence>
<dbReference type="Gene3D" id="1.25.40.10">
    <property type="entry name" value="Tetratricopeptide repeat domain"/>
    <property type="match status" value="1"/>
</dbReference>
<dbReference type="InterPro" id="IPR011990">
    <property type="entry name" value="TPR-like_helical_dom_sf"/>
</dbReference>
<dbReference type="EMBL" id="JARQWQ010000016">
    <property type="protein sequence ID" value="KAK2566556.1"/>
    <property type="molecule type" value="Genomic_DNA"/>
</dbReference>
<keyword evidence="1" id="KW-0472">Membrane</keyword>
<dbReference type="PANTHER" id="PTHR44444">
    <property type="entry name" value="PROTEIN SEL-1 HOMOLOG 3"/>
    <property type="match status" value="1"/>
</dbReference>
<dbReference type="SUPFAM" id="SSF49899">
    <property type="entry name" value="Concanavalin A-like lectins/glucanases"/>
    <property type="match status" value="1"/>
</dbReference>
<dbReference type="Proteomes" id="UP001249851">
    <property type="component" value="Unassembled WGS sequence"/>
</dbReference>
<keyword evidence="1" id="KW-1133">Transmembrane helix</keyword>
<comment type="caution">
    <text evidence="3">The sequence shown here is derived from an EMBL/GenBank/DDBJ whole genome shotgun (WGS) entry which is preliminary data.</text>
</comment>
<name>A0AAD9QSZ9_ACRCE</name>
<dbReference type="AlphaFoldDB" id="A0AAD9QSZ9"/>
<dbReference type="InterPro" id="IPR042756">
    <property type="entry name" value="Sel-1L3"/>
</dbReference>
<evidence type="ECO:0000313" key="3">
    <source>
        <dbReference type="EMBL" id="KAK2566556.1"/>
    </source>
</evidence>
<proteinExistence type="predicted"/>
<feature type="signal peptide" evidence="2">
    <location>
        <begin position="1"/>
        <end position="22"/>
    </location>
</feature>
<feature type="chain" id="PRO_5042067372" evidence="2">
    <location>
        <begin position="23"/>
        <end position="973"/>
    </location>
</feature>
<dbReference type="InterPro" id="IPR013320">
    <property type="entry name" value="ConA-like_dom_sf"/>
</dbReference>
<dbReference type="SMART" id="SM00671">
    <property type="entry name" value="SEL1"/>
    <property type="match status" value="7"/>
</dbReference>
<accession>A0AAD9QSZ9</accession>
<organism evidence="3 4">
    <name type="scientific">Acropora cervicornis</name>
    <name type="common">Staghorn coral</name>
    <dbReference type="NCBI Taxonomy" id="6130"/>
    <lineage>
        <taxon>Eukaryota</taxon>
        <taxon>Metazoa</taxon>
        <taxon>Cnidaria</taxon>
        <taxon>Anthozoa</taxon>
        <taxon>Hexacorallia</taxon>
        <taxon>Scleractinia</taxon>
        <taxon>Astrocoeniina</taxon>
        <taxon>Acroporidae</taxon>
        <taxon>Acropora</taxon>
    </lineage>
</organism>
<feature type="transmembrane region" description="Helical" evidence="1">
    <location>
        <begin position="950"/>
        <end position="969"/>
    </location>
</feature>
<keyword evidence="1" id="KW-0812">Transmembrane</keyword>
<dbReference type="InterPro" id="IPR006597">
    <property type="entry name" value="Sel1-like"/>
</dbReference>
<evidence type="ECO:0000256" key="1">
    <source>
        <dbReference type="SAM" id="Phobius"/>
    </source>
</evidence>
<dbReference type="SUPFAM" id="SSF81901">
    <property type="entry name" value="HCP-like"/>
    <property type="match status" value="2"/>
</dbReference>
<dbReference type="Pfam" id="PF08238">
    <property type="entry name" value="Sel1"/>
    <property type="match status" value="6"/>
</dbReference>
<reference evidence="3" key="2">
    <citation type="journal article" date="2023" name="Science">
        <title>Genomic signatures of disease resistance in endangered staghorn corals.</title>
        <authorList>
            <person name="Vollmer S.V."/>
            <person name="Selwyn J.D."/>
            <person name="Despard B.A."/>
            <person name="Roesel C.L."/>
        </authorList>
    </citation>
    <scope>NUCLEOTIDE SEQUENCE</scope>
    <source>
        <strain evidence="3">K2</strain>
    </source>
</reference>